<evidence type="ECO:0000259" key="10">
    <source>
        <dbReference type="Pfam" id="PF01467"/>
    </source>
</evidence>
<dbReference type="GO" id="GO:0015937">
    <property type="term" value="P:coenzyme A biosynthetic process"/>
    <property type="evidence" value="ECO:0007669"/>
    <property type="project" value="UniProtKB-UniRule"/>
</dbReference>
<keyword evidence="12" id="KW-1185">Reference proteome</keyword>
<dbReference type="InterPro" id="IPR004821">
    <property type="entry name" value="Cyt_trans-like"/>
</dbReference>
<dbReference type="AlphaFoldDB" id="A0A848B4D7"/>
<organism evidence="11 12">
    <name type="scientific">Selenomonas bovis</name>
    <dbReference type="NCBI Taxonomy" id="416586"/>
    <lineage>
        <taxon>Bacteria</taxon>
        <taxon>Bacillati</taxon>
        <taxon>Bacillota</taxon>
        <taxon>Negativicutes</taxon>
        <taxon>Selenomonadales</taxon>
        <taxon>Selenomonadaceae</taxon>
        <taxon>Selenomonas</taxon>
    </lineage>
</organism>
<dbReference type="Pfam" id="PF01467">
    <property type="entry name" value="CTP_transf_like"/>
    <property type="match status" value="1"/>
</dbReference>
<feature type="binding site" evidence="9">
    <location>
        <position position="13"/>
    </location>
    <ligand>
        <name>substrate</name>
    </ligand>
</feature>
<evidence type="ECO:0000256" key="4">
    <source>
        <dbReference type="ARBA" id="ARBA00022741"/>
    </source>
</evidence>
<keyword evidence="7 9" id="KW-0173">Coenzyme A biosynthesis</keyword>
<keyword evidence="3 9" id="KW-0548">Nucleotidyltransferase</keyword>
<evidence type="ECO:0000256" key="1">
    <source>
        <dbReference type="ARBA" id="ARBA00022490"/>
    </source>
</evidence>
<comment type="subunit">
    <text evidence="9">Homohexamer.</text>
</comment>
<feature type="binding site" evidence="9">
    <location>
        <position position="45"/>
    </location>
    <ligand>
        <name>substrate</name>
    </ligand>
</feature>
<feature type="binding site" evidence="9">
    <location>
        <position position="21"/>
    </location>
    <ligand>
        <name>ATP</name>
        <dbReference type="ChEBI" id="CHEBI:30616"/>
    </ligand>
</feature>
<dbReference type="PANTHER" id="PTHR21342">
    <property type="entry name" value="PHOSPHOPANTETHEINE ADENYLYLTRANSFERASE"/>
    <property type="match status" value="1"/>
</dbReference>
<keyword evidence="4 9" id="KW-0547">Nucleotide-binding</keyword>
<evidence type="ECO:0000256" key="8">
    <source>
        <dbReference type="ARBA" id="ARBA00029346"/>
    </source>
</evidence>
<dbReference type="GO" id="GO:0005524">
    <property type="term" value="F:ATP binding"/>
    <property type="evidence" value="ECO:0007669"/>
    <property type="project" value="UniProtKB-KW"/>
</dbReference>
<comment type="subcellular location">
    <subcellularLocation>
        <location evidence="9">Cytoplasm</location>
    </subcellularLocation>
</comment>
<evidence type="ECO:0000256" key="2">
    <source>
        <dbReference type="ARBA" id="ARBA00022679"/>
    </source>
</evidence>
<keyword evidence="2 9" id="KW-0808">Transferase</keyword>
<dbReference type="NCBIfam" id="TIGR01510">
    <property type="entry name" value="coaD_prev_kdtB"/>
    <property type="match status" value="1"/>
</dbReference>
<evidence type="ECO:0000256" key="6">
    <source>
        <dbReference type="ARBA" id="ARBA00022842"/>
    </source>
</evidence>
<accession>A0A848B4D7</accession>
<comment type="similarity">
    <text evidence="9">Belongs to the bacterial CoaD family.</text>
</comment>
<evidence type="ECO:0000256" key="9">
    <source>
        <dbReference type="HAMAP-Rule" id="MF_00151"/>
    </source>
</evidence>
<keyword evidence="5 9" id="KW-0067">ATP-binding</keyword>
<keyword evidence="6 9" id="KW-0460">Magnesium</keyword>
<comment type="cofactor">
    <cofactor evidence="9">
        <name>Mg(2+)</name>
        <dbReference type="ChEBI" id="CHEBI:18420"/>
    </cofactor>
</comment>
<protein>
    <recommendedName>
        <fullName evidence="9">Phosphopantetheine adenylyltransferase</fullName>
        <ecNumber evidence="9">2.7.7.3</ecNumber>
    </recommendedName>
    <alternativeName>
        <fullName evidence="9">Dephospho-CoA pyrophosphorylase</fullName>
    </alternativeName>
    <alternativeName>
        <fullName evidence="9">Pantetheine-phosphate adenylyltransferase</fullName>
        <shortName evidence="9">PPAT</shortName>
    </alternativeName>
</protein>
<feature type="binding site" evidence="9">
    <location>
        <position position="102"/>
    </location>
    <ligand>
        <name>ATP</name>
        <dbReference type="ChEBI" id="CHEBI:30616"/>
    </ligand>
</feature>
<name>A0A848B4D7_9FIRM</name>
<evidence type="ECO:0000313" key="12">
    <source>
        <dbReference type="Proteomes" id="UP000543804"/>
    </source>
</evidence>
<sequence>MQVSERIAVCSGSFDPVTIGHVDIFERASRMFDELVVCVFHNIRKQSYFTIDERRAFLEQATAHLPNVRVDAFSGLLTDYMRSIGAHIIVRGVRSVKDLEYEENEAHMLHHLDASVETVFLLTNPAYSFVSSSGIRELAAFRGGVHGLVPACVERAVRARWSAESR</sequence>
<feature type="binding site" evidence="9">
    <location>
        <begin position="13"/>
        <end position="14"/>
    </location>
    <ligand>
        <name>ATP</name>
        <dbReference type="ChEBI" id="CHEBI:30616"/>
    </ligand>
</feature>
<comment type="catalytic activity">
    <reaction evidence="8 9">
        <text>(R)-4'-phosphopantetheine + ATP + H(+) = 3'-dephospho-CoA + diphosphate</text>
        <dbReference type="Rhea" id="RHEA:19801"/>
        <dbReference type="ChEBI" id="CHEBI:15378"/>
        <dbReference type="ChEBI" id="CHEBI:30616"/>
        <dbReference type="ChEBI" id="CHEBI:33019"/>
        <dbReference type="ChEBI" id="CHEBI:57328"/>
        <dbReference type="ChEBI" id="CHEBI:61723"/>
        <dbReference type="EC" id="2.7.7.3"/>
    </reaction>
</comment>
<dbReference type="RefSeq" id="WP_170077349.1">
    <property type="nucleotide sequence ID" value="NZ_DBGAXS010000046.1"/>
</dbReference>
<feature type="binding site" evidence="9">
    <location>
        <begin position="127"/>
        <end position="133"/>
    </location>
    <ligand>
        <name>ATP</name>
        <dbReference type="ChEBI" id="CHEBI:30616"/>
    </ligand>
</feature>
<dbReference type="NCBIfam" id="TIGR00125">
    <property type="entry name" value="cyt_tran_rel"/>
    <property type="match status" value="1"/>
</dbReference>
<dbReference type="InterPro" id="IPR014729">
    <property type="entry name" value="Rossmann-like_a/b/a_fold"/>
</dbReference>
<comment type="function">
    <text evidence="9">Reversibly transfers an adenylyl group from ATP to 4'-phosphopantetheine, yielding dephospho-CoA (dPCoA) and pyrophosphate.</text>
</comment>
<dbReference type="CDD" id="cd02163">
    <property type="entry name" value="PPAT"/>
    <property type="match status" value="1"/>
</dbReference>
<dbReference type="Proteomes" id="UP000543804">
    <property type="component" value="Unassembled WGS sequence"/>
</dbReference>
<feature type="binding site" evidence="9">
    <location>
        <position position="91"/>
    </location>
    <ligand>
        <name>substrate</name>
    </ligand>
</feature>
<proteinExistence type="inferred from homology"/>
<feature type="binding site" evidence="9">
    <location>
        <begin position="92"/>
        <end position="94"/>
    </location>
    <ligand>
        <name>ATP</name>
        <dbReference type="ChEBI" id="CHEBI:30616"/>
    </ligand>
</feature>
<dbReference type="EC" id="2.7.7.3" evidence="9"/>
<dbReference type="SUPFAM" id="SSF52374">
    <property type="entry name" value="Nucleotidylyl transferase"/>
    <property type="match status" value="1"/>
</dbReference>
<feature type="domain" description="Cytidyltransferase-like" evidence="10">
    <location>
        <begin position="10"/>
        <end position="137"/>
    </location>
</feature>
<dbReference type="EMBL" id="JABAFA010000010">
    <property type="protein sequence ID" value="NMD98793.1"/>
    <property type="molecule type" value="Genomic_DNA"/>
</dbReference>
<evidence type="ECO:0000256" key="5">
    <source>
        <dbReference type="ARBA" id="ARBA00022840"/>
    </source>
</evidence>
<evidence type="ECO:0000256" key="7">
    <source>
        <dbReference type="ARBA" id="ARBA00022993"/>
    </source>
</evidence>
<gene>
    <name evidence="9 11" type="primary">coaD</name>
    <name evidence="11" type="ORF">HF878_04740</name>
</gene>
<comment type="pathway">
    <text evidence="9">Cofactor biosynthesis; coenzyme A biosynthesis; CoA from (R)-pantothenate: step 4/5.</text>
</comment>
<evidence type="ECO:0000256" key="3">
    <source>
        <dbReference type="ARBA" id="ARBA00022695"/>
    </source>
</evidence>
<dbReference type="Gene3D" id="3.40.50.620">
    <property type="entry name" value="HUPs"/>
    <property type="match status" value="1"/>
</dbReference>
<dbReference type="GO" id="GO:0004595">
    <property type="term" value="F:pantetheine-phosphate adenylyltransferase activity"/>
    <property type="evidence" value="ECO:0007669"/>
    <property type="project" value="UniProtKB-UniRule"/>
</dbReference>
<evidence type="ECO:0000313" key="11">
    <source>
        <dbReference type="EMBL" id="NMD98793.1"/>
    </source>
</evidence>
<feature type="site" description="Transition state stabilizer" evidence="9">
    <location>
        <position position="21"/>
    </location>
</feature>
<reference evidence="11 12" key="1">
    <citation type="submission" date="2020-04" db="EMBL/GenBank/DDBJ databases">
        <authorList>
            <person name="Hitch T.C.A."/>
            <person name="Wylensek D."/>
            <person name="Clavel T."/>
        </authorList>
    </citation>
    <scope>NUCLEOTIDE SEQUENCE [LARGE SCALE GENOMIC DNA]</scope>
    <source>
        <strain evidence="11 12">PG-130-P53-12</strain>
    </source>
</reference>
<dbReference type="GO" id="GO:0005737">
    <property type="term" value="C:cytoplasm"/>
    <property type="evidence" value="ECO:0007669"/>
    <property type="project" value="UniProtKB-SubCell"/>
</dbReference>
<dbReference type="InterPro" id="IPR001980">
    <property type="entry name" value="PPAT"/>
</dbReference>
<dbReference type="HAMAP" id="MF_00151">
    <property type="entry name" value="PPAT_bact"/>
    <property type="match status" value="1"/>
</dbReference>
<keyword evidence="1 9" id="KW-0963">Cytoplasm</keyword>
<feature type="binding site" evidence="9">
    <location>
        <position position="77"/>
    </location>
    <ligand>
        <name>substrate</name>
    </ligand>
</feature>
<dbReference type="UniPathway" id="UPA00241">
    <property type="reaction ID" value="UER00355"/>
</dbReference>
<dbReference type="PRINTS" id="PR01020">
    <property type="entry name" value="LPSBIOSNTHSS"/>
</dbReference>
<dbReference type="PANTHER" id="PTHR21342:SF1">
    <property type="entry name" value="PHOSPHOPANTETHEINE ADENYLYLTRANSFERASE"/>
    <property type="match status" value="1"/>
</dbReference>
<comment type="caution">
    <text evidence="11">The sequence shown here is derived from an EMBL/GenBank/DDBJ whole genome shotgun (WGS) entry which is preliminary data.</text>
</comment>